<keyword evidence="2 7" id="KW-0436">Ligase</keyword>
<dbReference type="InterPro" id="IPR011698">
    <property type="entry name" value="GATase_3"/>
</dbReference>
<comment type="similarity">
    <text evidence="7">Belongs to the CobB/CbiA family.</text>
</comment>
<evidence type="ECO:0000256" key="6">
    <source>
        <dbReference type="ARBA" id="ARBA00022962"/>
    </source>
</evidence>
<evidence type="ECO:0000259" key="9">
    <source>
        <dbReference type="Pfam" id="PF07685"/>
    </source>
</evidence>
<keyword evidence="7" id="KW-0169">Cobalamin biosynthesis</keyword>
<dbReference type="SUPFAM" id="SSF52540">
    <property type="entry name" value="P-loop containing nucleoside triphosphate hydrolases"/>
    <property type="match status" value="1"/>
</dbReference>
<evidence type="ECO:0000313" key="10">
    <source>
        <dbReference type="EMBL" id="GAA1538284.1"/>
    </source>
</evidence>
<dbReference type="EMBL" id="BAAAOR010000033">
    <property type="protein sequence ID" value="GAA1538284.1"/>
    <property type="molecule type" value="Genomic_DNA"/>
</dbReference>
<dbReference type="InterPro" id="IPR004484">
    <property type="entry name" value="CbiA/CobB_synth"/>
</dbReference>
<evidence type="ECO:0000256" key="2">
    <source>
        <dbReference type="ARBA" id="ARBA00022598"/>
    </source>
</evidence>
<comment type="miscellaneous">
    <text evidence="7">The a and c carboxylates of hydrogenobyrinate are activated for nucleophilic attack via formation of a phosphorylated intermediate by ATP. CobB catalyzes first the amidation of the c-carboxylate, and then that of the a-carboxylate.</text>
</comment>
<comment type="pathway">
    <text evidence="7">Cofactor biosynthesis; adenosylcobalamin biosynthesis; cob(II)yrinate a,c-diamide from precorrin-2 (aerobic route): step 9/10.</text>
</comment>
<comment type="caution">
    <text evidence="10">The sequence shown here is derived from an EMBL/GenBank/DDBJ whole genome shotgun (WGS) entry which is preliminary data.</text>
</comment>
<dbReference type="InterPro" id="IPR027417">
    <property type="entry name" value="P-loop_NTPase"/>
</dbReference>
<dbReference type="PANTHER" id="PTHR43873">
    <property type="entry name" value="COBYRINATE A,C-DIAMIDE SYNTHASE"/>
    <property type="match status" value="1"/>
</dbReference>
<dbReference type="InterPro" id="IPR002586">
    <property type="entry name" value="CobQ/CobB/MinD/ParA_Nub-bd_dom"/>
</dbReference>
<evidence type="ECO:0000259" key="8">
    <source>
        <dbReference type="Pfam" id="PF01656"/>
    </source>
</evidence>
<dbReference type="Proteomes" id="UP001500842">
    <property type="component" value="Unassembled WGS sequence"/>
</dbReference>
<dbReference type="HAMAP" id="MF_00027">
    <property type="entry name" value="CobB_CbiA"/>
    <property type="match status" value="1"/>
</dbReference>
<sequence>MPMTELPRLVVAAPATGQGKTTVATGLMAALAAAGHAVSGHKVGPDYIDPGYHALACGRPGRNLDPHLVGEDLVAPLLLHGARTPEPADVAVVEGVMGLYDGRIGGDGFSSTAHVAALTGTPVVLVVDISRSSRSIGAVVHGMATWDPSVEVAGVILNQAGSPRHVEEVRSSIALPVLGAIPRDASIATPSRHLGLVTAAERGESETVVARLAEVAAEHVDLDAVLDLARTAPPLVATPWTADPAQTDPEFALTRHELTRRTVAVAAGRAFTFRYAETAELLEAHGCEVVPFDPAHDAALPDGTAGLYLGGGFPEVHAADLAANTALRAEIRAAVLDGMPTVAECAGLLYLCRTLDGAPMAGVLDADAAMSERLTLRYPVATAPADSLLTRAGEQVTGHEFHRTTVAPTAGPTPAWQVDGEAVGFASATLHASYLHTHWAGHPRLAARFAEGVHRG</sequence>
<keyword evidence="5 7" id="KW-0460">Magnesium</keyword>
<dbReference type="Gene3D" id="3.40.50.300">
    <property type="entry name" value="P-loop containing nucleotide triphosphate hydrolases"/>
    <property type="match status" value="1"/>
</dbReference>
<comment type="function">
    <text evidence="7">Catalyzes the ATP-dependent amidation of the two carboxylate groups at positions a and c of hydrogenobyrinate, using either L-glutamine or ammonia as the nitrogen source.</text>
</comment>
<comment type="catalytic activity">
    <reaction evidence="7">
        <text>hydrogenobyrinate + 2 L-glutamine + 2 ATP + 2 H2O = hydrogenobyrinate a,c-diamide + 2 L-glutamate + 2 ADP + 2 phosphate + 2 H(+)</text>
        <dbReference type="Rhea" id="RHEA:12544"/>
        <dbReference type="ChEBI" id="CHEBI:15377"/>
        <dbReference type="ChEBI" id="CHEBI:15378"/>
        <dbReference type="ChEBI" id="CHEBI:29985"/>
        <dbReference type="ChEBI" id="CHEBI:30616"/>
        <dbReference type="ChEBI" id="CHEBI:43474"/>
        <dbReference type="ChEBI" id="CHEBI:58359"/>
        <dbReference type="ChEBI" id="CHEBI:77873"/>
        <dbReference type="ChEBI" id="CHEBI:77874"/>
        <dbReference type="ChEBI" id="CHEBI:456216"/>
        <dbReference type="EC" id="6.3.5.9"/>
    </reaction>
</comment>
<feature type="domain" description="CobQ/CobB/MinD/ParA nucleotide binding" evidence="8">
    <location>
        <begin position="9"/>
        <end position="193"/>
    </location>
</feature>
<name>A0ABN2BCK1_9ACTN</name>
<protein>
    <recommendedName>
        <fullName evidence="7">Hydrogenobyrinate a,c-diamide synthase</fullName>
        <ecNumber evidence="7">6.3.5.9</ecNumber>
    </recommendedName>
    <alternativeName>
        <fullName evidence="7">Hydrogenobyrinic acid a,c-diamide synthase</fullName>
    </alternativeName>
</protein>
<evidence type="ECO:0000256" key="1">
    <source>
        <dbReference type="ARBA" id="ARBA00001946"/>
    </source>
</evidence>
<dbReference type="EC" id="6.3.5.9" evidence="7"/>
<evidence type="ECO:0000256" key="3">
    <source>
        <dbReference type="ARBA" id="ARBA00022741"/>
    </source>
</evidence>
<dbReference type="PANTHER" id="PTHR43873:SF1">
    <property type="entry name" value="COBYRINATE A,C-DIAMIDE SYNTHASE"/>
    <property type="match status" value="1"/>
</dbReference>
<gene>
    <name evidence="7" type="primary">cobB</name>
    <name evidence="10" type="ORF">GCM10009788_46100</name>
</gene>
<comment type="domain">
    <text evidence="7">Comprises of two domains. The C-terminal domain contains the binding site for glutamine and catalyzes the hydrolysis of this substrate to glutamate and ammonia. The N-terminal domain is anticipated to bind ATP and hydrogenobyrinate and catalyzes the ultimate synthesis of the diamide product. The ammonia produced via the glutaminase domain is probably translocated to the adjacent domain via a molecular tunnel, where it reacts with an activated intermediate.</text>
</comment>
<proteinExistence type="inferred from homology"/>
<dbReference type="NCBIfam" id="NF002204">
    <property type="entry name" value="PRK01077.1"/>
    <property type="match status" value="1"/>
</dbReference>
<dbReference type="PROSITE" id="PS51274">
    <property type="entry name" value="GATASE_COBBQ"/>
    <property type="match status" value="1"/>
</dbReference>
<evidence type="ECO:0000256" key="7">
    <source>
        <dbReference type="HAMAP-Rule" id="MF_00027"/>
    </source>
</evidence>
<dbReference type="Gene3D" id="3.40.50.880">
    <property type="match status" value="1"/>
</dbReference>
<keyword evidence="11" id="KW-1185">Reference proteome</keyword>
<feature type="site" description="Increases nucleophilicity of active site Cys" evidence="7">
    <location>
        <position position="436"/>
    </location>
</feature>
<comment type="cofactor">
    <cofactor evidence="1 7">
        <name>Mg(2+)</name>
        <dbReference type="ChEBI" id="CHEBI:18420"/>
    </cofactor>
</comment>
<dbReference type="SUPFAM" id="SSF52317">
    <property type="entry name" value="Class I glutamine amidotransferase-like"/>
    <property type="match status" value="1"/>
</dbReference>
<organism evidence="10 11">
    <name type="scientific">Nocardioides humi</name>
    <dbReference type="NCBI Taxonomy" id="449461"/>
    <lineage>
        <taxon>Bacteria</taxon>
        <taxon>Bacillati</taxon>
        <taxon>Actinomycetota</taxon>
        <taxon>Actinomycetes</taxon>
        <taxon>Propionibacteriales</taxon>
        <taxon>Nocardioidaceae</taxon>
        <taxon>Nocardioides</taxon>
    </lineage>
</organism>
<evidence type="ECO:0000313" key="11">
    <source>
        <dbReference type="Proteomes" id="UP001500842"/>
    </source>
</evidence>
<keyword evidence="4 7" id="KW-0067">ATP-binding</keyword>
<evidence type="ECO:0000256" key="5">
    <source>
        <dbReference type="ARBA" id="ARBA00022842"/>
    </source>
</evidence>
<dbReference type="CDD" id="cd03130">
    <property type="entry name" value="GATase1_CobB"/>
    <property type="match status" value="1"/>
</dbReference>
<keyword evidence="3 7" id="KW-0547">Nucleotide-binding</keyword>
<evidence type="ECO:0000256" key="4">
    <source>
        <dbReference type="ARBA" id="ARBA00022840"/>
    </source>
</evidence>
<dbReference type="InterPro" id="IPR029062">
    <property type="entry name" value="Class_I_gatase-like"/>
</dbReference>
<feature type="active site" description="Nucleophile" evidence="7">
    <location>
        <position position="345"/>
    </location>
</feature>
<feature type="domain" description="CobB/CobQ-like glutamine amidotransferase" evidence="9">
    <location>
        <begin position="262"/>
        <end position="442"/>
    </location>
</feature>
<keyword evidence="6 7" id="KW-0315">Glutamine amidotransferase</keyword>
<reference evidence="10 11" key="1">
    <citation type="journal article" date="2019" name="Int. J. Syst. Evol. Microbiol.">
        <title>The Global Catalogue of Microorganisms (GCM) 10K type strain sequencing project: providing services to taxonomists for standard genome sequencing and annotation.</title>
        <authorList>
            <consortium name="The Broad Institute Genomics Platform"/>
            <consortium name="The Broad Institute Genome Sequencing Center for Infectious Disease"/>
            <person name="Wu L."/>
            <person name="Ma J."/>
        </authorList>
    </citation>
    <scope>NUCLEOTIDE SEQUENCE [LARGE SCALE GENOMIC DNA]</scope>
    <source>
        <strain evidence="10 11">JCM 14942</strain>
    </source>
</reference>
<dbReference type="Pfam" id="PF07685">
    <property type="entry name" value="GATase_3"/>
    <property type="match status" value="1"/>
</dbReference>
<dbReference type="NCBIfam" id="TIGR00379">
    <property type="entry name" value="cobB"/>
    <property type="match status" value="1"/>
</dbReference>
<dbReference type="Pfam" id="PF01656">
    <property type="entry name" value="CbiA"/>
    <property type="match status" value="1"/>
</dbReference>
<accession>A0ABN2BCK1</accession>